<dbReference type="PRINTS" id="PR00364">
    <property type="entry name" value="DISEASERSIST"/>
</dbReference>
<evidence type="ECO:0000256" key="2">
    <source>
        <dbReference type="ARBA" id="ARBA00022821"/>
    </source>
</evidence>
<dbReference type="Gene3D" id="3.40.50.300">
    <property type="entry name" value="P-loop containing nucleotide triphosphate hydrolases"/>
    <property type="match status" value="1"/>
</dbReference>
<dbReference type="FunFam" id="3.40.50.300:FF:001091">
    <property type="entry name" value="Probable disease resistance protein At1g61300"/>
    <property type="match status" value="1"/>
</dbReference>
<dbReference type="PANTHER" id="PTHR33463:SF140">
    <property type="entry name" value="P-LOOP CONTAINING NUCLEOSIDE TRIPHOSPHATE HYDROLASE, LEUCINE-RICH REPEAT DOMAIN SUPERFAMILY"/>
    <property type="match status" value="1"/>
</dbReference>
<evidence type="ECO:0000313" key="5">
    <source>
        <dbReference type="EMBL" id="KAK1413401.1"/>
    </source>
</evidence>
<accession>A0AAD8NM39</accession>
<dbReference type="InterPro" id="IPR042197">
    <property type="entry name" value="Apaf_helical"/>
</dbReference>
<name>A0AAD8NM39_TARER</name>
<evidence type="ECO:0000259" key="4">
    <source>
        <dbReference type="Pfam" id="PF00931"/>
    </source>
</evidence>
<keyword evidence="2" id="KW-0611">Plant defense</keyword>
<organism evidence="5 6">
    <name type="scientific">Tagetes erecta</name>
    <name type="common">African marigold</name>
    <dbReference type="NCBI Taxonomy" id="13708"/>
    <lineage>
        <taxon>Eukaryota</taxon>
        <taxon>Viridiplantae</taxon>
        <taxon>Streptophyta</taxon>
        <taxon>Embryophyta</taxon>
        <taxon>Tracheophyta</taxon>
        <taxon>Spermatophyta</taxon>
        <taxon>Magnoliopsida</taxon>
        <taxon>eudicotyledons</taxon>
        <taxon>Gunneridae</taxon>
        <taxon>Pentapetalae</taxon>
        <taxon>asterids</taxon>
        <taxon>campanulids</taxon>
        <taxon>Asterales</taxon>
        <taxon>Asteraceae</taxon>
        <taxon>Asteroideae</taxon>
        <taxon>Heliantheae alliance</taxon>
        <taxon>Tageteae</taxon>
        <taxon>Tagetes</taxon>
    </lineage>
</organism>
<keyword evidence="3" id="KW-0067">ATP-binding</keyword>
<dbReference type="InterPro" id="IPR002182">
    <property type="entry name" value="NB-ARC"/>
</dbReference>
<comment type="caution">
    <text evidence="5">The sequence shown here is derived from an EMBL/GenBank/DDBJ whole genome shotgun (WGS) entry which is preliminary data.</text>
</comment>
<dbReference type="Pfam" id="PF00931">
    <property type="entry name" value="NB-ARC"/>
    <property type="match status" value="1"/>
</dbReference>
<protein>
    <recommendedName>
        <fullName evidence="4">NB-ARC domain-containing protein</fullName>
    </recommendedName>
</protein>
<dbReference type="GO" id="GO:0005524">
    <property type="term" value="F:ATP binding"/>
    <property type="evidence" value="ECO:0007669"/>
    <property type="project" value="UniProtKB-KW"/>
</dbReference>
<evidence type="ECO:0000256" key="1">
    <source>
        <dbReference type="ARBA" id="ARBA00022614"/>
    </source>
</evidence>
<dbReference type="AlphaFoldDB" id="A0AAD8NM39"/>
<sequence length="486" mass="55102">MVDVLVGCINKFLAKIGRRLIVKTRRYPGYVLYDNNYIKSLKEQLKKFEVKRKGNSLEPDEATRNEEIVESQVNEWQHRFTNVDIIFEESTKFLEDEVPTNKHILKGWFPNIKGLYMSSKKARTKIEKIDTLTNENIPKISYDAPPLAIGHQSSTKFRNFESRIPTINCLIKWLEDDSKNIISICGMGGSGKTTMAQEVATRVKGKKMFDEIIFIVVSKDHNLMMVQEGLAKGLGLRFKATNQEGRTDELWKRILQSKKGNLVILDDVWKHIDLKYIGIPFGKEYNCKVLLTSGSVDACKAMGCLDILRLDVLTPSEAWSLLGEVVGDSLYDPNLHETASEIAKCCEGLPTAVVCLGRALKDKSHEVWKDTLKKLEQSIVRENIVGMKEEVYKSLQSSYDLLEDEEAKKIFILCCLYPKYANVPIESLVRCGVGLKFFIGVDLLIGVRDRVYKLTDKIKSHFLLSTGDRKSTVKVHNVVRAVGISV</sequence>
<dbReference type="GO" id="GO:0006952">
    <property type="term" value="P:defense response"/>
    <property type="evidence" value="ECO:0007669"/>
    <property type="project" value="UniProtKB-KW"/>
</dbReference>
<gene>
    <name evidence="5" type="ORF">QVD17_35174</name>
</gene>
<feature type="domain" description="NB-ARC" evidence="4">
    <location>
        <begin position="167"/>
        <end position="328"/>
    </location>
</feature>
<dbReference type="PANTHER" id="PTHR33463">
    <property type="entry name" value="NB-ARC DOMAIN-CONTAINING PROTEIN-RELATED"/>
    <property type="match status" value="1"/>
</dbReference>
<dbReference type="Proteomes" id="UP001229421">
    <property type="component" value="Unassembled WGS sequence"/>
</dbReference>
<dbReference type="InterPro" id="IPR027417">
    <property type="entry name" value="P-loop_NTPase"/>
</dbReference>
<reference evidence="5" key="1">
    <citation type="journal article" date="2023" name="bioRxiv">
        <title>Improved chromosome-level genome assembly for marigold (Tagetes erecta).</title>
        <authorList>
            <person name="Jiang F."/>
            <person name="Yuan L."/>
            <person name="Wang S."/>
            <person name="Wang H."/>
            <person name="Xu D."/>
            <person name="Wang A."/>
            <person name="Fan W."/>
        </authorList>
    </citation>
    <scope>NUCLEOTIDE SEQUENCE</scope>
    <source>
        <strain evidence="5">WSJ</strain>
        <tissue evidence="5">Leaf</tissue>
    </source>
</reference>
<keyword evidence="6" id="KW-1185">Reference proteome</keyword>
<dbReference type="InterPro" id="IPR050905">
    <property type="entry name" value="Plant_NBS-LRR"/>
</dbReference>
<keyword evidence="1" id="KW-0433">Leucine-rich repeat</keyword>
<dbReference type="EMBL" id="JAUHHV010000009">
    <property type="protein sequence ID" value="KAK1413401.1"/>
    <property type="molecule type" value="Genomic_DNA"/>
</dbReference>
<proteinExistence type="predicted"/>
<evidence type="ECO:0000256" key="3">
    <source>
        <dbReference type="ARBA" id="ARBA00022840"/>
    </source>
</evidence>
<dbReference type="SUPFAM" id="SSF52540">
    <property type="entry name" value="P-loop containing nucleoside triphosphate hydrolases"/>
    <property type="match status" value="1"/>
</dbReference>
<evidence type="ECO:0000313" key="6">
    <source>
        <dbReference type="Proteomes" id="UP001229421"/>
    </source>
</evidence>
<dbReference type="Gene3D" id="1.10.8.430">
    <property type="entry name" value="Helical domain of apoptotic protease-activating factors"/>
    <property type="match status" value="1"/>
</dbReference>
<keyword evidence="3" id="KW-0547">Nucleotide-binding</keyword>
<dbReference type="GO" id="GO:0043531">
    <property type="term" value="F:ADP binding"/>
    <property type="evidence" value="ECO:0007669"/>
    <property type="project" value="InterPro"/>
</dbReference>